<protein>
    <submittedName>
        <fullName evidence="1">Uncharacterized protein</fullName>
    </submittedName>
</protein>
<dbReference type="OrthoDB" id="9972537at2"/>
<evidence type="ECO:0000313" key="1">
    <source>
        <dbReference type="EMBL" id="PWG65786.1"/>
    </source>
</evidence>
<dbReference type="RefSeq" id="WP_109675150.1">
    <property type="nucleotide sequence ID" value="NZ_CP086615.1"/>
</dbReference>
<reference evidence="1 2" key="1">
    <citation type="submission" date="2018-05" db="EMBL/GenBank/DDBJ databases">
        <title>Spiribacter halobius sp. nov., a moderately halophilic bacterium isolated from marine solar saltern.</title>
        <authorList>
            <person name="Zheng W.-S."/>
            <person name="Lu D.-C."/>
            <person name="Du Z.-J."/>
        </authorList>
    </citation>
    <scope>NUCLEOTIDE SEQUENCE [LARGE SCALE GENOMIC DNA]</scope>
    <source>
        <strain evidence="1 2">E85</strain>
    </source>
</reference>
<dbReference type="EMBL" id="QFFI01000001">
    <property type="protein sequence ID" value="PWG65786.1"/>
    <property type="molecule type" value="Genomic_DNA"/>
</dbReference>
<proteinExistence type="predicted"/>
<dbReference type="AlphaFoldDB" id="A0A2U2N9C1"/>
<organism evidence="1 2">
    <name type="scientific">Sediminicurvatus halobius</name>
    <dbReference type="NCBI Taxonomy" id="2182432"/>
    <lineage>
        <taxon>Bacteria</taxon>
        <taxon>Pseudomonadati</taxon>
        <taxon>Pseudomonadota</taxon>
        <taxon>Gammaproteobacteria</taxon>
        <taxon>Chromatiales</taxon>
        <taxon>Ectothiorhodospiraceae</taxon>
        <taxon>Sediminicurvatus</taxon>
    </lineage>
</organism>
<keyword evidence="2" id="KW-1185">Reference proteome</keyword>
<accession>A0A2U2N9C1</accession>
<dbReference type="Proteomes" id="UP000245474">
    <property type="component" value="Unassembled WGS sequence"/>
</dbReference>
<gene>
    <name evidence="1" type="ORF">DEM34_00535</name>
</gene>
<comment type="caution">
    <text evidence="1">The sequence shown here is derived from an EMBL/GenBank/DDBJ whole genome shotgun (WGS) entry which is preliminary data.</text>
</comment>
<evidence type="ECO:0000313" key="2">
    <source>
        <dbReference type="Proteomes" id="UP000245474"/>
    </source>
</evidence>
<name>A0A2U2N9C1_9GAMM</name>
<sequence>MDEKIERLRQALNGRGLASDEVETVCGLVRYIASVDEIPESRLGAGLPLVYQEETDGFGGEPS</sequence>